<proteinExistence type="inferred from homology"/>
<sequence length="242" mass="27902">MKVIEAKNIKKSFENLEVLKEINLSIKKGDFAVVIGKNGSGKSTLLKIAIGLLLPDEGEIKVLNYDVKTKWKKLSKEIGVVLTNERSLYWKLTAYENLDIFGGIYGVKRNIKKEKIRYLLEKFNLTQFSNITVENFSTGMRKKLMLCKALIHEPKVLFLDEILNGLDPEAVYEMIEYLNELNKEGLTIFMISHILHGFSKNTDIYFLKDGSLKLTTKFGDIKEENKNIYDYFRDIIKSEESV</sequence>
<evidence type="ECO:0000313" key="6">
    <source>
        <dbReference type="EMBL" id="SHF31245.1"/>
    </source>
</evidence>
<dbReference type="InterPro" id="IPR027417">
    <property type="entry name" value="P-loop_NTPase"/>
</dbReference>
<dbReference type="EMBL" id="FQUI01000067">
    <property type="protein sequence ID" value="SHF31245.1"/>
    <property type="molecule type" value="Genomic_DNA"/>
</dbReference>
<keyword evidence="3" id="KW-0547">Nucleotide-binding</keyword>
<dbReference type="PANTHER" id="PTHR42711">
    <property type="entry name" value="ABC TRANSPORTER ATP-BINDING PROTEIN"/>
    <property type="match status" value="1"/>
</dbReference>
<feature type="domain" description="ABC transporter" evidence="5">
    <location>
        <begin position="4"/>
        <end position="234"/>
    </location>
</feature>
<dbReference type="RefSeq" id="WP_143148385.1">
    <property type="nucleotide sequence ID" value="NZ_FQUI01000067.1"/>
</dbReference>
<dbReference type="InterPro" id="IPR003439">
    <property type="entry name" value="ABC_transporter-like_ATP-bd"/>
</dbReference>
<dbReference type="SMART" id="SM00382">
    <property type="entry name" value="AAA"/>
    <property type="match status" value="1"/>
</dbReference>
<accession>A0A1M5AM48</accession>
<evidence type="ECO:0000256" key="1">
    <source>
        <dbReference type="ARBA" id="ARBA00005417"/>
    </source>
</evidence>
<evidence type="ECO:0000313" key="7">
    <source>
        <dbReference type="Proteomes" id="UP000184334"/>
    </source>
</evidence>
<dbReference type="PANTHER" id="PTHR42711:SF5">
    <property type="entry name" value="ABC TRANSPORTER ATP-BINDING PROTEIN NATA"/>
    <property type="match status" value="1"/>
</dbReference>
<protein>
    <submittedName>
        <fullName evidence="6">ABC-2 type transport system ATP-binding protein</fullName>
    </submittedName>
</protein>
<comment type="caution">
    <text evidence="6">The sequence shown here is derived from an EMBL/GenBank/DDBJ whole genome shotgun (WGS) entry which is preliminary data.</text>
</comment>
<dbReference type="CDD" id="cd03230">
    <property type="entry name" value="ABC_DR_subfamily_A"/>
    <property type="match status" value="1"/>
</dbReference>
<comment type="similarity">
    <text evidence="1">Belongs to the ABC transporter superfamily.</text>
</comment>
<dbReference type="PROSITE" id="PS50893">
    <property type="entry name" value="ABC_TRANSPORTER_2"/>
    <property type="match status" value="1"/>
</dbReference>
<dbReference type="SUPFAM" id="SSF52540">
    <property type="entry name" value="P-loop containing nucleoside triphosphate hydrolases"/>
    <property type="match status" value="1"/>
</dbReference>
<keyword evidence="2" id="KW-0813">Transport</keyword>
<evidence type="ECO:0000256" key="4">
    <source>
        <dbReference type="ARBA" id="ARBA00022840"/>
    </source>
</evidence>
<dbReference type="AlphaFoldDB" id="A0A1M5AM48"/>
<evidence type="ECO:0000256" key="3">
    <source>
        <dbReference type="ARBA" id="ARBA00022741"/>
    </source>
</evidence>
<dbReference type="Proteomes" id="UP000184334">
    <property type="component" value="Unassembled WGS sequence"/>
</dbReference>
<reference evidence="6" key="1">
    <citation type="submission" date="2016-11" db="EMBL/GenBank/DDBJ databases">
        <authorList>
            <person name="Varghese N."/>
            <person name="Submissions S."/>
        </authorList>
    </citation>
    <scope>NUCLEOTIDE SEQUENCE [LARGE SCALE GENOMIC DNA]</scope>
    <source>
        <strain evidence="6">DSM 16785</strain>
    </source>
</reference>
<dbReference type="GO" id="GO:0016887">
    <property type="term" value="F:ATP hydrolysis activity"/>
    <property type="evidence" value="ECO:0007669"/>
    <property type="project" value="InterPro"/>
</dbReference>
<dbReference type="GO" id="GO:0005524">
    <property type="term" value="F:ATP binding"/>
    <property type="evidence" value="ECO:0007669"/>
    <property type="project" value="UniProtKB-KW"/>
</dbReference>
<dbReference type="STRING" id="1122195.SAMN02745164_02224"/>
<dbReference type="Gene3D" id="3.40.50.300">
    <property type="entry name" value="P-loop containing nucleotide triphosphate hydrolases"/>
    <property type="match status" value="1"/>
</dbReference>
<evidence type="ECO:0000259" key="5">
    <source>
        <dbReference type="PROSITE" id="PS50893"/>
    </source>
</evidence>
<dbReference type="Pfam" id="PF00005">
    <property type="entry name" value="ABC_tran"/>
    <property type="match status" value="1"/>
</dbReference>
<dbReference type="InterPro" id="IPR003593">
    <property type="entry name" value="AAA+_ATPase"/>
</dbReference>
<gene>
    <name evidence="6" type="ORF">SAMN02745164_02224</name>
</gene>
<dbReference type="OrthoDB" id="9804819at2"/>
<evidence type="ECO:0000256" key="2">
    <source>
        <dbReference type="ARBA" id="ARBA00022448"/>
    </source>
</evidence>
<keyword evidence="7" id="KW-1185">Reference proteome</keyword>
<dbReference type="InterPro" id="IPR050763">
    <property type="entry name" value="ABC_transporter_ATP-binding"/>
</dbReference>
<name>A0A1M5AM48_MARH1</name>
<keyword evidence="4 6" id="KW-0067">ATP-binding</keyword>
<organism evidence="6 7">
    <name type="scientific">Marinitoga hydrogenitolerans (strain DSM 16785 / JCM 12826 / AT1271)</name>
    <dbReference type="NCBI Taxonomy" id="1122195"/>
    <lineage>
        <taxon>Bacteria</taxon>
        <taxon>Thermotogati</taxon>
        <taxon>Thermotogota</taxon>
        <taxon>Thermotogae</taxon>
        <taxon>Petrotogales</taxon>
        <taxon>Petrotogaceae</taxon>
        <taxon>Marinitoga</taxon>
    </lineage>
</organism>